<reference evidence="2 3" key="1">
    <citation type="submission" date="2017-09" db="EMBL/GenBank/DDBJ databases">
        <title>WGS assembly of Aquilegia coerulea Goldsmith.</title>
        <authorList>
            <person name="Hodges S."/>
            <person name="Kramer E."/>
            <person name="Nordborg M."/>
            <person name="Tomkins J."/>
            <person name="Borevitz J."/>
            <person name="Derieg N."/>
            <person name="Yan J."/>
            <person name="Mihaltcheva S."/>
            <person name="Hayes R.D."/>
            <person name="Rokhsar D."/>
        </authorList>
    </citation>
    <scope>NUCLEOTIDE SEQUENCE [LARGE SCALE GENOMIC DNA]</scope>
    <source>
        <strain evidence="3">cv. Goldsmith</strain>
    </source>
</reference>
<sequence>MQVFLIFVLEDAATVLRVWFTRMLISVIFIIFFLCRQTLLVDYDEAIFLWRVNRKDFFPWTITFIAHYFLAFEIGVLVGVSFWFS</sequence>
<dbReference type="Proteomes" id="UP000230069">
    <property type="component" value="Unassembled WGS sequence"/>
</dbReference>
<feature type="transmembrane region" description="Helical" evidence="1">
    <location>
        <begin position="19"/>
        <end position="36"/>
    </location>
</feature>
<accession>A0A2G5DJB1</accession>
<organism evidence="2 3">
    <name type="scientific">Aquilegia coerulea</name>
    <name type="common">Rocky mountain columbine</name>
    <dbReference type="NCBI Taxonomy" id="218851"/>
    <lineage>
        <taxon>Eukaryota</taxon>
        <taxon>Viridiplantae</taxon>
        <taxon>Streptophyta</taxon>
        <taxon>Embryophyta</taxon>
        <taxon>Tracheophyta</taxon>
        <taxon>Spermatophyta</taxon>
        <taxon>Magnoliopsida</taxon>
        <taxon>Ranunculales</taxon>
        <taxon>Ranunculaceae</taxon>
        <taxon>Thalictroideae</taxon>
        <taxon>Aquilegia</taxon>
    </lineage>
</organism>
<evidence type="ECO:0000256" key="1">
    <source>
        <dbReference type="SAM" id="Phobius"/>
    </source>
</evidence>
<dbReference type="EMBL" id="KZ305036">
    <property type="protein sequence ID" value="PIA43605.1"/>
    <property type="molecule type" value="Genomic_DNA"/>
</dbReference>
<proteinExistence type="predicted"/>
<feature type="transmembrane region" description="Helical" evidence="1">
    <location>
        <begin position="57"/>
        <end position="84"/>
    </location>
</feature>
<evidence type="ECO:0000313" key="2">
    <source>
        <dbReference type="EMBL" id="PIA43605.1"/>
    </source>
</evidence>
<dbReference type="InParanoid" id="A0A2G5DJB1"/>
<dbReference type="STRING" id="218851.A0A2G5DJB1"/>
<keyword evidence="3" id="KW-1185">Reference proteome</keyword>
<dbReference type="AlphaFoldDB" id="A0A2G5DJB1"/>
<dbReference type="OrthoDB" id="1932909at2759"/>
<keyword evidence="1" id="KW-0812">Transmembrane</keyword>
<keyword evidence="1" id="KW-0472">Membrane</keyword>
<name>A0A2G5DJB1_AQUCA</name>
<gene>
    <name evidence="2" type="ORF">AQUCO_01900182v1</name>
</gene>
<keyword evidence="1" id="KW-1133">Transmembrane helix</keyword>
<protein>
    <submittedName>
        <fullName evidence="2">Uncharacterized protein</fullName>
    </submittedName>
</protein>
<evidence type="ECO:0000313" key="3">
    <source>
        <dbReference type="Proteomes" id="UP000230069"/>
    </source>
</evidence>